<dbReference type="Gene3D" id="1.25.40.650">
    <property type="match status" value="1"/>
</dbReference>
<dbReference type="InterPro" id="IPR028082">
    <property type="entry name" value="Peripla_BP_I"/>
</dbReference>
<evidence type="ECO:0000313" key="2">
    <source>
        <dbReference type="EMBL" id="EHL32546.1"/>
    </source>
</evidence>
<dbReference type="Proteomes" id="UP000002770">
    <property type="component" value="Unassembled WGS sequence"/>
</dbReference>
<organism evidence="2 3">
    <name type="scientific">Legionella drancourtii LLAP12</name>
    <dbReference type="NCBI Taxonomy" id="658187"/>
    <lineage>
        <taxon>Bacteria</taxon>
        <taxon>Pseudomonadati</taxon>
        <taxon>Pseudomonadota</taxon>
        <taxon>Gammaproteobacteria</taxon>
        <taxon>Legionellales</taxon>
        <taxon>Legionellaceae</taxon>
        <taxon>Legionella</taxon>
    </lineage>
</organism>
<protein>
    <submittedName>
        <fullName evidence="2">Putative lipoprotein</fullName>
    </submittedName>
</protein>
<dbReference type="HOGENOM" id="CLU_026091_2_1_6"/>
<keyword evidence="2" id="KW-0449">Lipoprotein</keyword>
<name>G9EJY6_9GAMM</name>
<dbReference type="PANTHER" id="PTHR38038">
    <property type="entry name" value="PENICILLIN-BINDING PROTEIN ACTIVATOR LPOA"/>
    <property type="match status" value="1"/>
</dbReference>
<dbReference type="EMBL" id="JH413798">
    <property type="protein sequence ID" value="EHL32546.1"/>
    <property type="molecule type" value="Genomic_DNA"/>
</dbReference>
<keyword evidence="3" id="KW-1185">Reference proteome</keyword>
<dbReference type="GO" id="GO:0030234">
    <property type="term" value="F:enzyme regulator activity"/>
    <property type="evidence" value="ECO:0007669"/>
    <property type="project" value="TreeGrafter"/>
</dbReference>
<proteinExistence type="predicted"/>
<dbReference type="FunCoup" id="G9EJY6">
    <property type="interactions" value="62"/>
</dbReference>
<dbReference type="RefSeq" id="WP_006869483.1">
    <property type="nucleotide sequence ID" value="NZ_JH413798.1"/>
</dbReference>
<dbReference type="GO" id="GO:0031241">
    <property type="term" value="C:periplasmic side of cell outer membrane"/>
    <property type="evidence" value="ECO:0007669"/>
    <property type="project" value="TreeGrafter"/>
</dbReference>
<dbReference type="CDD" id="cd06339">
    <property type="entry name" value="PBP1_YraM_LppC_lipoprotein-like"/>
    <property type="match status" value="1"/>
</dbReference>
<dbReference type="Gene3D" id="3.40.50.2300">
    <property type="match status" value="2"/>
</dbReference>
<dbReference type="InParanoid" id="G9EJY6"/>
<dbReference type="SUPFAM" id="SSF53822">
    <property type="entry name" value="Periplasmic binding protein-like I"/>
    <property type="match status" value="1"/>
</dbReference>
<dbReference type="STRING" id="658187.LDG_5505"/>
<dbReference type="GO" id="GO:0009252">
    <property type="term" value="P:peptidoglycan biosynthetic process"/>
    <property type="evidence" value="ECO:0007669"/>
    <property type="project" value="TreeGrafter"/>
</dbReference>
<reference evidence="2 3" key="1">
    <citation type="journal article" date="2011" name="BMC Genomics">
        <title>Insight into cross-talk between intra-amoebal pathogens.</title>
        <authorList>
            <person name="Gimenez G."/>
            <person name="Bertelli C."/>
            <person name="Moliner C."/>
            <person name="Robert C."/>
            <person name="Raoult D."/>
            <person name="Fournier P.E."/>
            <person name="Greub G."/>
        </authorList>
    </citation>
    <scope>NUCLEOTIDE SEQUENCE [LARGE SCALE GENOMIC DNA]</scope>
    <source>
        <strain evidence="2 3">LLAP12</strain>
    </source>
</reference>
<dbReference type="InterPro" id="IPR007443">
    <property type="entry name" value="LpoA"/>
</dbReference>
<sequence length="493" mass="55141">MRARPKVALSKLARITEQQKLPSYQQVQWHELLAQAYRATDKPMESITERIKLESLLSDEDSQKANRRKLWLTLTHLSPVALNTEAGLASPQSELQGWLQLALIARQHRDNSQALLTTLEQWQAHFQNHPANNILPQPLDSIANKMLAQPKKVALLLPLSGALQGPGTAVRDGFMAAYKQNNHDATMQVNTYDTSMGDVASLYQAAITEGADYVIGPLTKPQVAAIAALPHPVPTLLLNDAEVKAQDNSYLFGLSPLNEAVQVAMKARSKGYSRALIIAPGNEWGNEVTKAFTRQWQKKGGHVVDTFLYAEKDDLNKKMKDFLHISQGQQREKRLKELLGYSIQPVISRRQDFDMIFLLAYPSKARQIMPLLNYYYAADVPVFATASVYGGSANALKDKDLDGIIFCDIPWVFSHQMGRRNWPEQFNSYNRLYALGKDSYALATQLNQLILFPADESISGDGILYLKPSQQVARVLEWGQFRQGLAHSLGETA</sequence>
<gene>
    <name evidence="2" type="ORF">LDG_5505</name>
</gene>
<evidence type="ECO:0000313" key="3">
    <source>
        <dbReference type="Proteomes" id="UP000002770"/>
    </source>
</evidence>
<keyword evidence="1" id="KW-0472">Membrane</keyword>
<dbReference type="PANTHER" id="PTHR38038:SF1">
    <property type="entry name" value="PENICILLIN-BINDING PROTEIN ACTIVATOR LPOA"/>
    <property type="match status" value="1"/>
</dbReference>
<evidence type="ECO:0000256" key="1">
    <source>
        <dbReference type="ARBA" id="ARBA00023136"/>
    </source>
</evidence>
<dbReference type="eggNOG" id="COG3107">
    <property type="taxonomic scope" value="Bacteria"/>
</dbReference>
<dbReference type="Pfam" id="PF04348">
    <property type="entry name" value="LppC"/>
    <property type="match status" value="1"/>
</dbReference>
<accession>G9EJY6</accession>
<dbReference type="AlphaFoldDB" id="G9EJY6"/>